<accession>A0A5B7CTQ4</accession>
<evidence type="ECO:0000313" key="2">
    <source>
        <dbReference type="Proteomes" id="UP000324222"/>
    </source>
</evidence>
<sequence length="69" mass="7808">MNTPAPKQDAQERIRCLITARVTNFLDTPRSNTGARPTPVVKRKIIPMKRNCKLYTSITCVCVVYLLSD</sequence>
<protein>
    <submittedName>
        <fullName evidence="1">Uncharacterized protein</fullName>
    </submittedName>
</protein>
<comment type="caution">
    <text evidence="1">The sequence shown here is derived from an EMBL/GenBank/DDBJ whole genome shotgun (WGS) entry which is preliminary data.</text>
</comment>
<name>A0A5B7CTQ4_PORTR</name>
<reference evidence="1 2" key="1">
    <citation type="submission" date="2019-05" db="EMBL/GenBank/DDBJ databases">
        <title>Another draft genome of Portunus trituberculatus and its Hox gene families provides insights of decapod evolution.</title>
        <authorList>
            <person name="Jeong J.-H."/>
            <person name="Song I."/>
            <person name="Kim S."/>
            <person name="Choi T."/>
            <person name="Kim D."/>
            <person name="Ryu S."/>
            <person name="Kim W."/>
        </authorList>
    </citation>
    <scope>NUCLEOTIDE SEQUENCE [LARGE SCALE GENOMIC DNA]</scope>
    <source>
        <tissue evidence="1">Muscle</tissue>
    </source>
</reference>
<evidence type="ECO:0000313" key="1">
    <source>
        <dbReference type="EMBL" id="MPC12789.1"/>
    </source>
</evidence>
<dbReference type="Proteomes" id="UP000324222">
    <property type="component" value="Unassembled WGS sequence"/>
</dbReference>
<dbReference type="AlphaFoldDB" id="A0A5B7CTQ4"/>
<gene>
    <name evidence="1" type="ORF">E2C01_005496</name>
</gene>
<keyword evidence="2" id="KW-1185">Reference proteome</keyword>
<organism evidence="1 2">
    <name type="scientific">Portunus trituberculatus</name>
    <name type="common">Swimming crab</name>
    <name type="synonym">Neptunus trituberculatus</name>
    <dbReference type="NCBI Taxonomy" id="210409"/>
    <lineage>
        <taxon>Eukaryota</taxon>
        <taxon>Metazoa</taxon>
        <taxon>Ecdysozoa</taxon>
        <taxon>Arthropoda</taxon>
        <taxon>Crustacea</taxon>
        <taxon>Multicrustacea</taxon>
        <taxon>Malacostraca</taxon>
        <taxon>Eumalacostraca</taxon>
        <taxon>Eucarida</taxon>
        <taxon>Decapoda</taxon>
        <taxon>Pleocyemata</taxon>
        <taxon>Brachyura</taxon>
        <taxon>Eubrachyura</taxon>
        <taxon>Portunoidea</taxon>
        <taxon>Portunidae</taxon>
        <taxon>Portuninae</taxon>
        <taxon>Portunus</taxon>
    </lineage>
</organism>
<proteinExistence type="predicted"/>
<dbReference type="EMBL" id="VSRR010000236">
    <property type="protein sequence ID" value="MPC12789.1"/>
    <property type="molecule type" value="Genomic_DNA"/>
</dbReference>